<keyword evidence="8 12" id="KW-0472">Membrane</keyword>
<dbReference type="Pfam" id="PF05296">
    <property type="entry name" value="TAS2R"/>
    <property type="match status" value="3"/>
</dbReference>
<evidence type="ECO:0000256" key="4">
    <source>
        <dbReference type="ARBA" id="ARBA00022606"/>
    </source>
</evidence>
<feature type="transmembrane region" description="Helical" evidence="13">
    <location>
        <begin position="59"/>
        <end position="77"/>
    </location>
</feature>
<comment type="similarity">
    <text evidence="2 11">Belongs to the G-protein coupled receptor T2R family.</text>
</comment>
<sequence length="301" mass="34731">MIHFLANILLILVITEFVVGTVVNSFTVLVYCVDWVKSQEIYQVDEILTTLALFRIRRVKGVIAIMLLGSLTLLLSLQCPAPDDNISEIPPASYSLLDEKSTQKSALSPIPHGHYISLILNPRNYLIWFAVSLSIFYLLKIANFSNLVFLYLKWRVIKVLLILILGSLPFLISQFTVISMHDNMRHLKKMQLSGKRARDPSSQVHRRTLQQTVISFLLLFACYFLVLMISVWSSKREPKKLIFIFCLAVGILYPSGHTFVLIWENKKLKESFLTFLWQLRIKQDEQINCDKYTSSKTLLMK</sequence>
<accession>A0ABM3XL14</accession>
<feature type="transmembrane region" description="Helical" evidence="13">
    <location>
        <begin position="6"/>
        <end position="33"/>
    </location>
</feature>
<dbReference type="Proteomes" id="UP001652624">
    <property type="component" value="Chromosome 7"/>
</dbReference>
<evidence type="ECO:0000256" key="5">
    <source>
        <dbReference type="ARBA" id="ARBA00022692"/>
    </source>
</evidence>
<organism evidence="15 16">
    <name type="scientific">Erinaceus europaeus</name>
    <name type="common">Western European hedgehog</name>
    <dbReference type="NCBI Taxonomy" id="9365"/>
    <lineage>
        <taxon>Eukaryota</taxon>
        <taxon>Metazoa</taxon>
        <taxon>Chordata</taxon>
        <taxon>Craniata</taxon>
        <taxon>Vertebrata</taxon>
        <taxon>Euteleostomi</taxon>
        <taxon>Mammalia</taxon>
        <taxon>Eutheria</taxon>
        <taxon>Laurasiatheria</taxon>
        <taxon>Eulipotyphla</taxon>
        <taxon>Erinaceidae</taxon>
        <taxon>Erinaceinae</taxon>
        <taxon>Erinaceus</taxon>
    </lineage>
</organism>
<dbReference type="RefSeq" id="XP_060049490.1">
    <property type="nucleotide sequence ID" value="XM_060193507.1"/>
</dbReference>
<evidence type="ECO:0000256" key="6">
    <source>
        <dbReference type="ARBA" id="ARBA00022989"/>
    </source>
</evidence>
<evidence type="ECO:0000313" key="15">
    <source>
        <dbReference type="Proteomes" id="UP001652624"/>
    </source>
</evidence>
<evidence type="ECO:0000256" key="8">
    <source>
        <dbReference type="ARBA" id="ARBA00023136"/>
    </source>
</evidence>
<evidence type="ECO:0000256" key="1">
    <source>
        <dbReference type="ARBA" id="ARBA00004141"/>
    </source>
</evidence>
<feature type="transmembrane region" description="Helical" evidence="13">
    <location>
        <begin position="159"/>
        <end position="180"/>
    </location>
</feature>
<feature type="signal peptide" evidence="14">
    <location>
        <begin position="1"/>
        <end position="20"/>
    </location>
</feature>
<dbReference type="GeneID" id="103107091"/>
<keyword evidence="14" id="KW-0732">Signal</keyword>
<feature type="chain" id="PRO_5046101652" description="Taste receptor type 2" evidence="14">
    <location>
        <begin position="21"/>
        <end position="301"/>
    </location>
</feature>
<evidence type="ECO:0000256" key="9">
    <source>
        <dbReference type="ARBA" id="ARBA00023170"/>
    </source>
</evidence>
<gene>
    <name evidence="16" type="primary">LOC103107091</name>
</gene>
<keyword evidence="4 12" id="KW-0716">Sensory transduction</keyword>
<evidence type="ECO:0000256" key="13">
    <source>
        <dbReference type="SAM" id="Phobius"/>
    </source>
</evidence>
<protein>
    <recommendedName>
        <fullName evidence="12">Taste receptor type 2</fullName>
    </recommendedName>
</protein>
<name>A0ABM3XL14_ERIEU</name>
<keyword evidence="9 12" id="KW-0675">Receptor</keyword>
<dbReference type="PANTHER" id="PTHR11394:SF27">
    <property type="entry name" value="TASTE RECEPTOR TYPE 2 MEMBER 20"/>
    <property type="match status" value="1"/>
</dbReference>
<keyword evidence="15" id="KW-1185">Reference proteome</keyword>
<evidence type="ECO:0000256" key="2">
    <source>
        <dbReference type="ARBA" id="ARBA00007376"/>
    </source>
</evidence>
<evidence type="ECO:0000256" key="11">
    <source>
        <dbReference type="RuleBase" id="RU004423"/>
    </source>
</evidence>
<evidence type="ECO:0000313" key="16">
    <source>
        <dbReference type="RefSeq" id="XP_060049490.1"/>
    </source>
</evidence>
<proteinExistence type="inferred from homology"/>
<dbReference type="InterPro" id="IPR007960">
    <property type="entry name" value="TAS2R"/>
</dbReference>
<evidence type="ECO:0000256" key="12">
    <source>
        <dbReference type="RuleBase" id="RU004424"/>
    </source>
</evidence>
<evidence type="ECO:0000256" key="7">
    <source>
        <dbReference type="ARBA" id="ARBA00023040"/>
    </source>
</evidence>
<keyword evidence="6 13" id="KW-1133">Transmembrane helix</keyword>
<evidence type="ECO:0000256" key="10">
    <source>
        <dbReference type="ARBA" id="ARBA00023224"/>
    </source>
</evidence>
<feature type="transmembrane region" description="Helical" evidence="13">
    <location>
        <begin position="209"/>
        <end position="229"/>
    </location>
</feature>
<dbReference type="PANTHER" id="PTHR11394">
    <property type="entry name" value="TASTE RECEPTOR TYPE 2"/>
    <property type="match status" value="1"/>
</dbReference>
<evidence type="ECO:0000256" key="14">
    <source>
        <dbReference type="SAM" id="SignalP"/>
    </source>
</evidence>
<keyword evidence="5 12" id="KW-0812">Transmembrane</keyword>
<feature type="transmembrane region" description="Helical" evidence="13">
    <location>
        <begin position="125"/>
        <end position="152"/>
    </location>
</feature>
<keyword evidence="3 12" id="KW-0919">Taste</keyword>
<evidence type="ECO:0000256" key="3">
    <source>
        <dbReference type="ARBA" id="ARBA00022480"/>
    </source>
</evidence>
<reference evidence="16" key="1">
    <citation type="submission" date="2025-08" db="UniProtKB">
        <authorList>
            <consortium name="RefSeq"/>
        </authorList>
    </citation>
    <scope>IDENTIFICATION</scope>
</reference>
<keyword evidence="7 12" id="KW-0297">G-protein coupled receptor</keyword>
<feature type="transmembrane region" description="Helical" evidence="13">
    <location>
        <begin position="241"/>
        <end position="263"/>
    </location>
</feature>
<comment type="subcellular location">
    <subcellularLocation>
        <location evidence="1 12">Membrane</location>
        <topology evidence="1 12">Multi-pass membrane protein</topology>
    </subcellularLocation>
</comment>
<keyword evidence="10 12" id="KW-0807">Transducer</keyword>